<evidence type="ECO:0000313" key="1">
    <source>
        <dbReference type="EMBL" id="MBC8567145.1"/>
    </source>
</evidence>
<organism evidence="1 2">
    <name type="scientific">Lentihominibacter hominis</name>
    <dbReference type="NCBI Taxonomy" id="2763645"/>
    <lineage>
        <taxon>Bacteria</taxon>
        <taxon>Bacillati</taxon>
        <taxon>Bacillota</taxon>
        <taxon>Clostridia</taxon>
        <taxon>Peptostreptococcales</taxon>
        <taxon>Anaerovoracaceae</taxon>
        <taxon>Lentihominibacter</taxon>
    </lineage>
</organism>
<dbReference type="Pfam" id="PF14276">
    <property type="entry name" value="DUF4363"/>
    <property type="match status" value="1"/>
</dbReference>
<dbReference type="Proteomes" id="UP000610862">
    <property type="component" value="Unassembled WGS sequence"/>
</dbReference>
<comment type="caution">
    <text evidence="1">The sequence shown here is derived from an EMBL/GenBank/DDBJ whole genome shotgun (WGS) entry which is preliminary data.</text>
</comment>
<dbReference type="InterPro" id="IPR025373">
    <property type="entry name" value="DUF4363"/>
</dbReference>
<protein>
    <submittedName>
        <fullName evidence="1">DUF4363 family protein</fullName>
    </submittedName>
</protein>
<sequence>MRDLIISIICMLILIIPWGIYDKYAAKTVDNYKSIISEEILPAIESNDWETAEKRFDFIAKDWDRYKKLSAFFIDTESVNEVDSYVSKAYYYIKLKDAGNAAAESAFLQYRFDFLHENEMPNMGNLF</sequence>
<evidence type="ECO:0000313" key="2">
    <source>
        <dbReference type="Proteomes" id="UP000610862"/>
    </source>
</evidence>
<proteinExistence type="predicted"/>
<accession>A0A926E6E1</accession>
<name>A0A926E6E1_9FIRM</name>
<dbReference type="RefSeq" id="WP_177269188.1">
    <property type="nucleotide sequence ID" value="NZ_JACRTA010000001.1"/>
</dbReference>
<dbReference type="EMBL" id="JACRTA010000001">
    <property type="protein sequence ID" value="MBC8567145.1"/>
    <property type="molecule type" value="Genomic_DNA"/>
</dbReference>
<keyword evidence="2" id="KW-1185">Reference proteome</keyword>
<dbReference type="AlphaFoldDB" id="A0A926E6E1"/>
<reference evidence="1" key="1">
    <citation type="submission" date="2020-08" db="EMBL/GenBank/DDBJ databases">
        <title>Genome public.</title>
        <authorList>
            <person name="Liu C."/>
            <person name="Sun Q."/>
        </authorList>
    </citation>
    <scope>NUCLEOTIDE SEQUENCE</scope>
    <source>
        <strain evidence="1">NSJ-24</strain>
    </source>
</reference>
<gene>
    <name evidence="1" type="ORF">H8692_00010</name>
</gene>